<comment type="caution">
    <text evidence="5">The sequence shown here is derived from an EMBL/GenBank/DDBJ whole genome shotgun (WGS) entry which is preliminary data.</text>
</comment>
<name>A0ABP5CBV1_9ACTN</name>
<comment type="similarity">
    <text evidence="1 3">Belongs to the short-chain dehydrogenases/reductases (SDR) family.</text>
</comment>
<evidence type="ECO:0000256" key="3">
    <source>
        <dbReference type="RuleBase" id="RU000363"/>
    </source>
</evidence>
<accession>A0ABP5CBV1</accession>
<evidence type="ECO:0000313" key="6">
    <source>
        <dbReference type="Proteomes" id="UP001499854"/>
    </source>
</evidence>
<feature type="region of interest" description="Disordered" evidence="4">
    <location>
        <begin position="1"/>
        <end position="24"/>
    </location>
</feature>
<keyword evidence="6" id="KW-1185">Reference proteome</keyword>
<proteinExistence type="inferred from homology"/>
<evidence type="ECO:0000256" key="4">
    <source>
        <dbReference type="SAM" id="MobiDB-lite"/>
    </source>
</evidence>
<feature type="compositionally biased region" description="Gly residues" evidence="4">
    <location>
        <begin position="1"/>
        <end position="14"/>
    </location>
</feature>
<dbReference type="InterPro" id="IPR036291">
    <property type="entry name" value="NAD(P)-bd_dom_sf"/>
</dbReference>
<dbReference type="InterPro" id="IPR020904">
    <property type="entry name" value="Sc_DH/Rdtase_CS"/>
</dbReference>
<dbReference type="RefSeq" id="WP_425558587.1">
    <property type="nucleotide sequence ID" value="NZ_BAAAQM010000007.1"/>
</dbReference>
<dbReference type="EMBL" id="BAAAQM010000007">
    <property type="protein sequence ID" value="GAA1961186.1"/>
    <property type="molecule type" value="Genomic_DNA"/>
</dbReference>
<evidence type="ECO:0000313" key="5">
    <source>
        <dbReference type="EMBL" id="GAA1961186.1"/>
    </source>
</evidence>
<protein>
    <submittedName>
        <fullName evidence="5">SDR family oxidoreductase</fullName>
    </submittedName>
</protein>
<gene>
    <name evidence="5" type="ORF">GCM10009838_17150</name>
</gene>
<dbReference type="PANTHER" id="PTHR43391">
    <property type="entry name" value="RETINOL DEHYDROGENASE-RELATED"/>
    <property type="match status" value="1"/>
</dbReference>
<evidence type="ECO:0000256" key="2">
    <source>
        <dbReference type="ARBA" id="ARBA00023002"/>
    </source>
</evidence>
<dbReference type="PRINTS" id="PR00080">
    <property type="entry name" value="SDRFAMILY"/>
</dbReference>
<dbReference type="PANTHER" id="PTHR43391:SF86">
    <property type="entry name" value="SHORT-CHAIN DEHYDROGENASE_REDUCTASE FAMILY PROTEIN"/>
    <property type="match status" value="1"/>
</dbReference>
<dbReference type="Proteomes" id="UP001499854">
    <property type="component" value="Unassembled WGS sequence"/>
</dbReference>
<dbReference type="PROSITE" id="PS00061">
    <property type="entry name" value="ADH_SHORT"/>
    <property type="match status" value="1"/>
</dbReference>
<dbReference type="Pfam" id="PF00106">
    <property type="entry name" value="adh_short"/>
    <property type="match status" value="1"/>
</dbReference>
<keyword evidence="2" id="KW-0560">Oxidoreductase</keyword>
<dbReference type="SUPFAM" id="SSF51735">
    <property type="entry name" value="NAD(P)-binding Rossmann-fold domains"/>
    <property type="match status" value="1"/>
</dbReference>
<organism evidence="5 6">
    <name type="scientific">Catenulispora subtropica</name>
    <dbReference type="NCBI Taxonomy" id="450798"/>
    <lineage>
        <taxon>Bacteria</taxon>
        <taxon>Bacillati</taxon>
        <taxon>Actinomycetota</taxon>
        <taxon>Actinomycetes</taxon>
        <taxon>Catenulisporales</taxon>
        <taxon>Catenulisporaceae</taxon>
        <taxon>Catenulispora</taxon>
    </lineage>
</organism>
<dbReference type="InterPro" id="IPR002347">
    <property type="entry name" value="SDR_fam"/>
</dbReference>
<dbReference type="PRINTS" id="PR00081">
    <property type="entry name" value="GDHRDH"/>
</dbReference>
<dbReference type="Gene3D" id="3.40.50.720">
    <property type="entry name" value="NAD(P)-binding Rossmann-like Domain"/>
    <property type="match status" value="1"/>
</dbReference>
<evidence type="ECO:0000256" key="1">
    <source>
        <dbReference type="ARBA" id="ARBA00006484"/>
    </source>
</evidence>
<sequence>MSGTNDAGGPGGMNGTTDAGGTTDTDRVVLITGCSSGIGLETAVAAAGAGFRVVATMRDPDKAGPLLQAASGASVAVDVRRLDVTDEESIDACLKEVLAEYGRLDIVVNNAGGANSFATIETATMAEYRANLEVNFFGVVAVTRAALPHLRATGGRVVTVGSTRGLIGQPFNEGYSAAKFAVEGFFESLAPTVAAMGVSVVLVEPGPVLGTAWGPNSGLTREGLLTAAGPYADILERYMAWVADSGYPGAQNGAEVAEVVVEALKAENPDFRIPTSAWAREYAALKLVEVSGAAVQDMARTWLA</sequence>
<dbReference type="CDD" id="cd05374">
    <property type="entry name" value="17beta-HSD-like_SDR_c"/>
    <property type="match status" value="1"/>
</dbReference>
<reference evidence="6" key="1">
    <citation type="journal article" date="2019" name="Int. J. Syst. Evol. Microbiol.">
        <title>The Global Catalogue of Microorganisms (GCM) 10K type strain sequencing project: providing services to taxonomists for standard genome sequencing and annotation.</title>
        <authorList>
            <consortium name="The Broad Institute Genomics Platform"/>
            <consortium name="The Broad Institute Genome Sequencing Center for Infectious Disease"/>
            <person name="Wu L."/>
            <person name="Ma J."/>
        </authorList>
    </citation>
    <scope>NUCLEOTIDE SEQUENCE [LARGE SCALE GENOMIC DNA]</scope>
    <source>
        <strain evidence="6">JCM 16013</strain>
    </source>
</reference>